<gene>
    <name evidence="1" type="ORF">AVDCRST_MAG85-2486</name>
</gene>
<dbReference type="PANTHER" id="PTHR30348:SF4">
    <property type="entry name" value="DUF72 DOMAIN-CONTAINING PROTEIN"/>
    <property type="match status" value="1"/>
</dbReference>
<accession>A0A6J4T5D5</accession>
<protein>
    <recommendedName>
        <fullName evidence="2">DUF72 domain-containing protein</fullName>
    </recommendedName>
</protein>
<dbReference type="InterPro" id="IPR002763">
    <property type="entry name" value="DUF72"/>
</dbReference>
<dbReference type="Pfam" id="PF01904">
    <property type="entry name" value="DUF72"/>
    <property type="match status" value="1"/>
</dbReference>
<dbReference type="InterPro" id="IPR036520">
    <property type="entry name" value="UPF0759_sf"/>
</dbReference>
<dbReference type="SUPFAM" id="SSF117396">
    <property type="entry name" value="TM1631-like"/>
    <property type="match status" value="1"/>
</dbReference>
<organism evidence="1">
    <name type="scientific">uncultured Solirubrobacteraceae bacterium</name>
    <dbReference type="NCBI Taxonomy" id="1162706"/>
    <lineage>
        <taxon>Bacteria</taxon>
        <taxon>Bacillati</taxon>
        <taxon>Actinomycetota</taxon>
        <taxon>Thermoleophilia</taxon>
        <taxon>Solirubrobacterales</taxon>
        <taxon>Solirubrobacteraceae</taxon>
        <taxon>environmental samples</taxon>
    </lineage>
</organism>
<sequence length="157" mass="18483">REQGLERFYRSIEPLLESPKLGPQLWQLPPNFQRDDERLDAWLDALPPGRHAVEFRHRSWLEPDVLGILHAHGAALVIADDPRRVQIPHELTTEWTFVRFHYGRRGRRGNYSETELREWAARLSDLATQAEVFAYFNNDWEVFAVRNGLRMKQLLGL</sequence>
<proteinExistence type="predicted"/>
<name>A0A6J4T5D5_9ACTN</name>
<reference evidence="1" key="1">
    <citation type="submission" date="2020-02" db="EMBL/GenBank/DDBJ databases">
        <authorList>
            <person name="Meier V. D."/>
        </authorList>
    </citation>
    <scope>NUCLEOTIDE SEQUENCE</scope>
    <source>
        <strain evidence="1">AVDCRST_MAG85</strain>
    </source>
</reference>
<dbReference type="EMBL" id="CADCVT010000269">
    <property type="protein sequence ID" value="CAA9513833.1"/>
    <property type="molecule type" value="Genomic_DNA"/>
</dbReference>
<evidence type="ECO:0008006" key="2">
    <source>
        <dbReference type="Google" id="ProtNLM"/>
    </source>
</evidence>
<feature type="non-terminal residue" evidence="1">
    <location>
        <position position="1"/>
    </location>
</feature>
<dbReference type="PANTHER" id="PTHR30348">
    <property type="entry name" value="UNCHARACTERIZED PROTEIN YECE"/>
    <property type="match status" value="1"/>
</dbReference>
<dbReference type="AlphaFoldDB" id="A0A6J4T5D5"/>
<evidence type="ECO:0000313" key="1">
    <source>
        <dbReference type="EMBL" id="CAA9513833.1"/>
    </source>
</evidence>
<dbReference type="Gene3D" id="3.20.20.410">
    <property type="entry name" value="Protein of unknown function UPF0759"/>
    <property type="match status" value="1"/>
</dbReference>